<organism evidence="1">
    <name type="scientific">termite gut metagenome</name>
    <dbReference type="NCBI Taxonomy" id="433724"/>
    <lineage>
        <taxon>unclassified sequences</taxon>
        <taxon>metagenomes</taxon>
        <taxon>organismal metagenomes</taxon>
    </lineage>
</organism>
<accession>A0A5J4P9N1</accession>
<evidence type="ECO:0000313" key="1">
    <source>
        <dbReference type="EMBL" id="KAA6305119.1"/>
    </source>
</evidence>
<protein>
    <submittedName>
        <fullName evidence="1">Uncharacterized protein</fullName>
    </submittedName>
</protein>
<sequence>VMALGPETRIIPIAPPCAVAMAQIVSEFIYVRYLI</sequence>
<reference evidence="1" key="1">
    <citation type="submission" date="2019-03" db="EMBL/GenBank/DDBJ databases">
        <title>Single cell metagenomics reveals metabolic interactions within the superorganism composed of flagellate Streblomastix strix and complex community of Bacteroidetes bacteria on its surface.</title>
        <authorList>
            <person name="Treitli S.C."/>
            <person name="Kolisko M."/>
            <person name="Husnik F."/>
            <person name="Keeling P."/>
            <person name="Hampl V."/>
        </authorList>
    </citation>
    <scope>NUCLEOTIDE SEQUENCE</scope>
    <source>
        <strain evidence="1">STM</strain>
    </source>
</reference>
<gene>
    <name evidence="1" type="ORF">EZS27_043229</name>
</gene>
<comment type="caution">
    <text evidence="1">The sequence shown here is derived from an EMBL/GenBank/DDBJ whole genome shotgun (WGS) entry which is preliminary data.</text>
</comment>
<name>A0A5J4P9N1_9ZZZZ</name>
<dbReference type="EMBL" id="SNRY01010959">
    <property type="protein sequence ID" value="KAA6305119.1"/>
    <property type="molecule type" value="Genomic_DNA"/>
</dbReference>
<proteinExistence type="predicted"/>
<feature type="non-terminal residue" evidence="1">
    <location>
        <position position="1"/>
    </location>
</feature>
<dbReference type="AlphaFoldDB" id="A0A5J4P9N1"/>